<proteinExistence type="predicted"/>
<organism evidence="1 2">
    <name type="scientific">Limosilactobacillus reuteri</name>
    <name type="common">Lactobacillus reuteri</name>
    <dbReference type="NCBI Taxonomy" id="1598"/>
    <lineage>
        <taxon>Bacteria</taxon>
        <taxon>Bacillati</taxon>
        <taxon>Bacillota</taxon>
        <taxon>Bacilli</taxon>
        <taxon>Lactobacillales</taxon>
        <taxon>Lactobacillaceae</taxon>
        <taxon>Limosilactobacillus</taxon>
    </lineage>
</organism>
<dbReference type="Proteomes" id="UP000245980">
    <property type="component" value="Unassembled WGS sequence"/>
</dbReference>
<gene>
    <name evidence="1" type="ORF">DKZ22_11710</name>
</gene>
<name>A0A855XM22_LIMRT</name>
<sequence length="74" mass="8500">MENVYLVEDIDIIDSEYSVTAHSSLDKAKEWVSNLLNDIDDGDVVQSFENGMNYLITCMGESEREIKIIKEEVR</sequence>
<accession>A0A855XM22</accession>
<dbReference type="RefSeq" id="WP_109954698.1">
    <property type="nucleotide sequence ID" value="NZ_QGHP01000096.1"/>
</dbReference>
<evidence type="ECO:0000313" key="2">
    <source>
        <dbReference type="Proteomes" id="UP000245980"/>
    </source>
</evidence>
<reference evidence="1 2" key="1">
    <citation type="journal article" date="2018" name="Front. Microbiol.">
        <title>Comparative Genomics of the Herbivore Gut Symbiont Lactobacillus reuteri Reveals Genetic Diversity and Lifestyle Adaptation.</title>
        <authorList>
            <person name="Zhao J."/>
        </authorList>
    </citation>
    <scope>NUCLEOTIDE SEQUENCE [LARGE SCALE GENOMIC DNA]</scope>
    <source>
        <strain evidence="1 2">LR10</strain>
    </source>
</reference>
<evidence type="ECO:0000313" key="1">
    <source>
        <dbReference type="EMBL" id="PWT39133.1"/>
    </source>
</evidence>
<dbReference type="AlphaFoldDB" id="A0A855XM22"/>
<dbReference type="EMBL" id="QGHT01000105">
    <property type="protein sequence ID" value="PWT39133.1"/>
    <property type="molecule type" value="Genomic_DNA"/>
</dbReference>
<comment type="caution">
    <text evidence="1">The sequence shown here is derived from an EMBL/GenBank/DDBJ whole genome shotgun (WGS) entry which is preliminary data.</text>
</comment>
<protein>
    <submittedName>
        <fullName evidence="1">Uncharacterized protein</fullName>
    </submittedName>
</protein>